<reference evidence="1 2" key="1">
    <citation type="submission" date="2014-04" db="EMBL/GenBank/DDBJ databases">
        <authorList>
            <consortium name="DOE Joint Genome Institute"/>
            <person name="Kuo A."/>
            <person name="Kohler A."/>
            <person name="Costa M.D."/>
            <person name="Nagy L.G."/>
            <person name="Floudas D."/>
            <person name="Copeland A."/>
            <person name="Barry K.W."/>
            <person name="Cichocki N."/>
            <person name="Veneault-Fourrey C."/>
            <person name="LaButti K."/>
            <person name="Lindquist E.A."/>
            <person name="Lipzen A."/>
            <person name="Lundell T."/>
            <person name="Morin E."/>
            <person name="Murat C."/>
            <person name="Sun H."/>
            <person name="Tunlid A."/>
            <person name="Henrissat B."/>
            <person name="Grigoriev I.V."/>
            <person name="Hibbett D.S."/>
            <person name="Martin F."/>
            <person name="Nordberg H.P."/>
            <person name="Cantor M.N."/>
            <person name="Hua S.X."/>
        </authorList>
    </citation>
    <scope>NUCLEOTIDE SEQUENCE [LARGE SCALE GENOMIC DNA]</scope>
    <source>
        <strain evidence="1 2">Marx 270</strain>
    </source>
</reference>
<gene>
    <name evidence="1" type="ORF">M404DRAFT_1004027</name>
</gene>
<dbReference type="InParanoid" id="A0A0C3IU29"/>
<dbReference type="EMBL" id="KN831997">
    <property type="protein sequence ID" value="KIO00348.1"/>
    <property type="molecule type" value="Genomic_DNA"/>
</dbReference>
<proteinExistence type="predicted"/>
<dbReference type="HOGENOM" id="CLU_2980096_0_0_1"/>
<accession>A0A0C3IU29</accession>
<evidence type="ECO:0000313" key="2">
    <source>
        <dbReference type="Proteomes" id="UP000054217"/>
    </source>
</evidence>
<keyword evidence="2" id="KW-1185">Reference proteome</keyword>
<dbReference type="Proteomes" id="UP000054217">
    <property type="component" value="Unassembled WGS sequence"/>
</dbReference>
<protein>
    <submittedName>
        <fullName evidence="1">Uncharacterized protein</fullName>
    </submittedName>
</protein>
<organism evidence="1 2">
    <name type="scientific">Pisolithus tinctorius Marx 270</name>
    <dbReference type="NCBI Taxonomy" id="870435"/>
    <lineage>
        <taxon>Eukaryota</taxon>
        <taxon>Fungi</taxon>
        <taxon>Dikarya</taxon>
        <taxon>Basidiomycota</taxon>
        <taxon>Agaricomycotina</taxon>
        <taxon>Agaricomycetes</taxon>
        <taxon>Agaricomycetidae</taxon>
        <taxon>Boletales</taxon>
        <taxon>Sclerodermatineae</taxon>
        <taxon>Pisolithaceae</taxon>
        <taxon>Pisolithus</taxon>
    </lineage>
</organism>
<reference evidence="2" key="2">
    <citation type="submission" date="2015-01" db="EMBL/GenBank/DDBJ databases">
        <title>Evolutionary Origins and Diversification of the Mycorrhizal Mutualists.</title>
        <authorList>
            <consortium name="DOE Joint Genome Institute"/>
            <consortium name="Mycorrhizal Genomics Consortium"/>
            <person name="Kohler A."/>
            <person name="Kuo A."/>
            <person name="Nagy L.G."/>
            <person name="Floudas D."/>
            <person name="Copeland A."/>
            <person name="Barry K.W."/>
            <person name="Cichocki N."/>
            <person name="Veneault-Fourrey C."/>
            <person name="LaButti K."/>
            <person name="Lindquist E.A."/>
            <person name="Lipzen A."/>
            <person name="Lundell T."/>
            <person name="Morin E."/>
            <person name="Murat C."/>
            <person name="Riley R."/>
            <person name="Ohm R."/>
            <person name="Sun H."/>
            <person name="Tunlid A."/>
            <person name="Henrissat B."/>
            <person name="Grigoriev I.V."/>
            <person name="Hibbett D.S."/>
            <person name="Martin F."/>
        </authorList>
    </citation>
    <scope>NUCLEOTIDE SEQUENCE [LARGE SCALE GENOMIC DNA]</scope>
    <source>
        <strain evidence="2">Marx 270</strain>
    </source>
</reference>
<evidence type="ECO:0000313" key="1">
    <source>
        <dbReference type="EMBL" id="KIO00348.1"/>
    </source>
</evidence>
<sequence>MLRGSNVQLRELDGGPRFSLVHTPTCAYRVHTMSVEVHGLLPQILLMCISYLCRAVFY</sequence>
<name>A0A0C3IU29_PISTI</name>
<dbReference type="AlphaFoldDB" id="A0A0C3IU29"/>